<dbReference type="InterPro" id="IPR011495">
    <property type="entry name" value="Sig_transdc_His_kin_sub2_dim/P"/>
</dbReference>
<dbReference type="InterPro" id="IPR036890">
    <property type="entry name" value="HATPase_C_sf"/>
</dbReference>
<keyword evidence="5" id="KW-0547">Nucleotide-binding</keyword>
<feature type="domain" description="Signal transduction histidine kinase subgroup 2 dimerisation and phosphoacceptor" evidence="9">
    <location>
        <begin position="376"/>
        <end position="451"/>
    </location>
</feature>
<evidence type="ECO:0000256" key="3">
    <source>
        <dbReference type="ARBA" id="ARBA00022553"/>
    </source>
</evidence>
<keyword evidence="8" id="KW-1133">Transmembrane helix</keyword>
<evidence type="ECO:0000256" key="7">
    <source>
        <dbReference type="ARBA" id="ARBA00022840"/>
    </source>
</evidence>
<evidence type="ECO:0000256" key="5">
    <source>
        <dbReference type="ARBA" id="ARBA00022741"/>
    </source>
</evidence>
<feature type="transmembrane region" description="Helical" evidence="8">
    <location>
        <begin position="338"/>
        <end position="361"/>
    </location>
</feature>
<evidence type="ECO:0000256" key="1">
    <source>
        <dbReference type="ARBA" id="ARBA00000085"/>
    </source>
</evidence>
<name>A0ABU5QEY1_9BACT</name>
<comment type="caution">
    <text evidence="10">The sequence shown here is derived from an EMBL/GenBank/DDBJ whole genome shotgun (WGS) entry which is preliminary data.</text>
</comment>
<dbReference type="EC" id="2.7.13.3" evidence="2"/>
<dbReference type="SUPFAM" id="SSF55874">
    <property type="entry name" value="ATPase domain of HSP90 chaperone/DNA topoisomerase II/histidine kinase"/>
    <property type="match status" value="1"/>
</dbReference>
<accession>A0ABU5QEY1</accession>
<keyword evidence="7" id="KW-0067">ATP-binding</keyword>
<keyword evidence="3" id="KW-0597">Phosphoprotein</keyword>
<proteinExistence type="predicted"/>
<dbReference type="PANTHER" id="PTHR41523">
    <property type="entry name" value="TWO-COMPONENT SYSTEM SENSOR PROTEIN"/>
    <property type="match status" value="1"/>
</dbReference>
<evidence type="ECO:0000259" key="9">
    <source>
        <dbReference type="Pfam" id="PF07568"/>
    </source>
</evidence>
<dbReference type="PANTHER" id="PTHR41523:SF8">
    <property type="entry name" value="ETHYLENE RESPONSE SENSOR PROTEIN"/>
    <property type="match status" value="1"/>
</dbReference>
<evidence type="ECO:0000313" key="10">
    <source>
        <dbReference type="EMBL" id="MEA5141406.1"/>
    </source>
</evidence>
<evidence type="ECO:0000256" key="8">
    <source>
        <dbReference type="SAM" id="Phobius"/>
    </source>
</evidence>
<gene>
    <name evidence="10" type="ORF">VB248_19785</name>
</gene>
<organism evidence="10 11">
    <name type="scientific">Arcicella rigui</name>
    <dbReference type="NCBI Taxonomy" id="797020"/>
    <lineage>
        <taxon>Bacteria</taxon>
        <taxon>Pseudomonadati</taxon>
        <taxon>Bacteroidota</taxon>
        <taxon>Cytophagia</taxon>
        <taxon>Cytophagales</taxon>
        <taxon>Flectobacillaceae</taxon>
        <taxon>Arcicella</taxon>
    </lineage>
</organism>
<sequence>MPLLRLKYTLTLLILIFFVVFAKGQNPYPRLLEAQKRFNQANASRDSAEIAEATYILAKRFIDLGYDVKGQRLLLRALAIKKALNRYEDVGKVFLRMGEIETNIEKALNYRRQALNYSIKAKSINVKMGAFRALGYNYMLLERSKVYAKKYPWASDSAITYAKKTMLIAESLKNPVDLIESYLLMSQIMSSKDLEKSIYYKRKLLDVCKANKLNHRLIDYYLEMAKQYILSNKLPVAKIWLDSAETYFRIETKIYHRQQVAILQTKASYYEKLGNWQKAFSYQVDATNVELRLLNEYRNVAMKTVNIAYENEIKNQQLIAHRREIELQKKNIEAHKQFTIVITILLLLAGIVCLLLGILFIKYKKISRLNALLLKEQNHRTKNNLQSVSDLLSLQLYGLSDQVAVEALQEGLLRVEAMLSIHGNLYRGEKLIEVNLQRYIPDLVNNVLRTYHIQEMQTDYTIAVDWLHVEKATTLGLIINELVTNACKYAFANHTNPHLQIICTKNSGIISLKLCDNGNGFSLEETKSKFGLKLIHLLCEQINAKGKYSFKNGCCFELSFEL</sequence>
<dbReference type="EMBL" id="JAYFUM010000027">
    <property type="protein sequence ID" value="MEA5141406.1"/>
    <property type="molecule type" value="Genomic_DNA"/>
</dbReference>
<evidence type="ECO:0000256" key="4">
    <source>
        <dbReference type="ARBA" id="ARBA00022679"/>
    </source>
</evidence>
<keyword evidence="4" id="KW-0808">Transferase</keyword>
<dbReference type="Gene3D" id="3.30.565.10">
    <property type="entry name" value="Histidine kinase-like ATPase, C-terminal domain"/>
    <property type="match status" value="1"/>
</dbReference>
<keyword evidence="6 10" id="KW-0418">Kinase</keyword>
<comment type="catalytic activity">
    <reaction evidence="1">
        <text>ATP + protein L-histidine = ADP + protein N-phospho-L-histidine.</text>
        <dbReference type="EC" id="2.7.13.3"/>
    </reaction>
</comment>
<evidence type="ECO:0000313" key="11">
    <source>
        <dbReference type="Proteomes" id="UP001302949"/>
    </source>
</evidence>
<dbReference type="Pfam" id="PF07568">
    <property type="entry name" value="HisKA_2"/>
    <property type="match status" value="1"/>
</dbReference>
<dbReference type="SUPFAM" id="SSF48452">
    <property type="entry name" value="TPR-like"/>
    <property type="match status" value="1"/>
</dbReference>
<dbReference type="InterPro" id="IPR011990">
    <property type="entry name" value="TPR-like_helical_dom_sf"/>
</dbReference>
<dbReference type="GO" id="GO:0016301">
    <property type="term" value="F:kinase activity"/>
    <property type="evidence" value="ECO:0007669"/>
    <property type="project" value="UniProtKB-KW"/>
</dbReference>
<evidence type="ECO:0000256" key="6">
    <source>
        <dbReference type="ARBA" id="ARBA00022777"/>
    </source>
</evidence>
<dbReference type="Proteomes" id="UP001302949">
    <property type="component" value="Unassembled WGS sequence"/>
</dbReference>
<keyword evidence="8" id="KW-0812">Transmembrane</keyword>
<keyword evidence="11" id="KW-1185">Reference proteome</keyword>
<reference evidence="10 11" key="1">
    <citation type="submission" date="2023-12" db="EMBL/GenBank/DDBJ databases">
        <title>Novel species of the genus Arcicella isolated from rivers.</title>
        <authorList>
            <person name="Lu H."/>
        </authorList>
    </citation>
    <scope>NUCLEOTIDE SEQUENCE [LARGE SCALE GENOMIC DNA]</scope>
    <source>
        <strain evidence="10 11">KCTC 23307</strain>
    </source>
</reference>
<dbReference type="RefSeq" id="WP_323298563.1">
    <property type="nucleotide sequence ID" value="NZ_JAYFUM010000027.1"/>
</dbReference>
<keyword evidence="8" id="KW-0472">Membrane</keyword>
<evidence type="ECO:0000256" key="2">
    <source>
        <dbReference type="ARBA" id="ARBA00012438"/>
    </source>
</evidence>
<protein>
    <recommendedName>
        <fullName evidence="2">histidine kinase</fullName>
        <ecNumber evidence="2">2.7.13.3</ecNumber>
    </recommendedName>
</protein>